<sequence length="464" mass="48416">MAHLLNTSFLPASSPSLRPTPFLPPSFHSIRRPLQVQAKIREIFMPALSSTMTEGKIVSWIKTEGDKLAKGESVVVVESDKADMDVETFYDGYLAAIMVDEGGVAPVGSAIALLAETQDEISEAKSRAANPSASPASAPPPDKSPENVVATPAAPVMVAKAAAAPVVVASTHPASEGGKRIVASPYAKKLAKELNVELATVVGTGPLGRIVAKDVEAAATSAAASAVSAPGGGVKPAPSLELGTTVPFTTMQGAVSRNMVESLAVPTFRVGYTITTDALDALYKKIKSKGVTMTALLAKATALALAKHPVVNSSCRDGKSFTYNSSINIAVAVAIDGGLITPVLQDADKVDIYSLSRKWKELVEKARAKQLQPQEYNTGTFTLSNLGMFGVDRFDAILPPGTGAIMAVGASIPTVVGTKDGRIGKKNQMQVNVTADHRVIYGADLATFLQTLAKIIEDPKDLTL</sequence>
<evidence type="ECO:0000256" key="4">
    <source>
        <dbReference type="RuleBase" id="RU003423"/>
    </source>
</evidence>
<dbReference type="PROSITE" id="PS51826">
    <property type="entry name" value="PSBD"/>
    <property type="match status" value="1"/>
</dbReference>
<dbReference type="SUPFAM" id="SSF52777">
    <property type="entry name" value="CoA-dependent acyltransferases"/>
    <property type="match status" value="1"/>
</dbReference>
<dbReference type="GO" id="GO:0006086">
    <property type="term" value="P:pyruvate decarboxylation to acetyl-CoA"/>
    <property type="evidence" value="ECO:0007669"/>
    <property type="project" value="InterPro"/>
</dbReference>
<dbReference type="PANTHER" id="PTHR23151">
    <property type="entry name" value="DIHYDROLIPOAMIDE ACETYL/SUCCINYL-TRANSFERASE-RELATED"/>
    <property type="match status" value="1"/>
</dbReference>
<dbReference type="InterPro" id="IPR003016">
    <property type="entry name" value="2-oxoA_DH_lipoyl-BS"/>
</dbReference>
<dbReference type="PANTHER" id="PTHR23151:SF75">
    <property type="entry name" value="DIHYDROLIPOYLLYSINE-RESIDUE ACETYLTRANSFERASE COMPONENT 5 OF PYRUVATE DEHYDROGENASE COMPLEX, CHLOROPLASTIC"/>
    <property type="match status" value="1"/>
</dbReference>
<evidence type="ECO:0000259" key="6">
    <source>
        <dbReference type="PROSITE" id="PS50968"/>
    </source>
</evidence>
<dbReference type="EC" id="2.3.1.-" evidence="4"/>
<dbReference type="Pfam" id="PF00198">
    <property type="entry name" value="2-oxoacid_dh"/>
    <property type="match status" value="1"/>
</dbReference>
<dbReference type="FunFam" id="4.10.320.10:FF:000019">
    <property type="entry name" value="Dihydrolipoamide acetyltransferase component of pyruvate dehydrogenase complex"/>
    <property type="match status" value="1"/>
</dbReference>
<accession>A0A0A0K7V1</accession>
<dbReference type="SUPFAM" id="SSF47005">
    <property type="entry name" value="Peripheral subunit-binding domain of 2-oxo acid dehydrogenase complex"/>
    <property type="match status" value="1"/>
</dbReference>
<dbReference type="CDD" id="cd06849">
    <property type="entry name" value="lipoyl_domain"/>
    <property type="match status" value="1"/>
</dbReference>
<dbReference type="Gene3D" id="3.30.559.10">
    <property type="entry name" value="Chloramphenicol acetyltransferase-like domain"/>
    <property type="match status" value="1"/>
</dbReference>
<comment type="cofactor">
    <cofactor evidence="4">
        <name>(R)-lipoate</name>
        <dbReference type="ChEBI" id="CHEBI:83088"/>
    </cofactor>
</comment>
<dbReference type="Gene3D" id="4.10.320.10">
    <property type="entry name" value="E3-binding domain"/>
    <property type="match status" value="1"/>
</dbReference>
<dbReference type="Proteomes" id="UP000029981">
    <property type="component" value="Chromosome 7"/>
</dbReference>
<dbReference type="GO" id="GO:0004742">
    <property type="term" value="F:dihydrolipoyllysine-residue acetyltransferase activity"/>
    <property type="evidence" value="ECO:0000318"/>
    <property type="project" value="GO_Central"/>
</dbReference>
<dbReference type="OrthoDB" id="537444at2759"/>
<evidence type="ECO:0000259" key="7">
    <source>
        <dbReference type="PROSITE" id="PS51826"/>
    </source>
</evidence>
<feature type="domain" description="Peripheral subunit-binding (PSBD)" evidence="7">
    <location>
        <begin position="182"/>
        <end position="219"/>
    </location>
</feature>
<reference evidence="8 9" key="4">
    <citation type="journal article" date="2011" name="BMC Genomics">
        <title>RNA-Seq improves annotation of protein-coding genes in the cucumber genome.</title>
        <authorList>
            <person name="Li Z."/>
            <person name="Zhang Z."/>
            <person name="Yan P."/>
            <person name="Huang S."/>
            <person name="Fei Z."/>
            <person name="Lin K."/>
        </authorList>
    </citation>
    <scope>NUCLEOTIDE SEQUENCE [LARGE SCALE GENOMIC DNA]</scope>
    <source>
        <strain evidence="9">cv. 9930</strain>
    </source>
</reference>
<gene>
    <name evidence="8" type="ORF">Csa_7G284430</name>
</gene>
<dbReference type="InterPro" id="IPR001078">
    <property type="entry name" value="2-oxoacid_DH_actylTfrase"/>
</dbReference>
<dbReference type="eggNOG" id="KOG0557">
    <property type="taxonomic scope" value="Eukaryota"/>
</dbReference>
<dbReference type="STRING" id="3659.A0A0A0K7V1"/>
<dbReference type="EMBL" id="CM002928">
    <property type="protein sequence ID" value="KGN44417.1"/>
    <property type="molecule type" value="Genomic_DNA"/>
</dbReference>
<dbReference type="SUPFAM" id="SSF51230">
    <property type="entry name" value="Single hybrid motif"/>
    <property type="match status" value="1"/>
</dbReference>
<evidence type="ECO:0000256" key="3">
    <source>
        <dbReference type="ARBA" id="ARBA00022946"/>
    </source>
</evidence>
<keyword evidence="4" id="KW-0012">Acyltransferase</keyword>
<dbReference type="InterPro" id="IPR000089">
    <property type="entry name" value="Biotin_lipoyl"/>
</dbReference>
<keyword evidence="9" id="KW-1185">Reference proteome</keyword>
<keyword evidence="3" id="KW-0809">Transit peptide</keyword>
<dbReference type="GO" id="GO:0045254">
    <property type="term" value="C:pyruvate dehydrogenase complex"/>
    <property type="evidence" value="ECO:0007669"/>
    <property type="project" value="InterPro"/>
</dbReference>
<dbReference type="PROSITE" id="PS00189">
    <property type="entry name" value="LIPOYL"/>
    <property type="match status" value="1"/>
</dbReference>
<dbReference type="InterPro" id="IPR004167">
    <property type="entry name" value="PSBD"/>
</dbReference>
<protein>
    <recommendedName>
        <fullName evidence="4">Dihydrolipoamide acetyltransferase component of pyruvate dehydrogenase complex</fullName>
        <ecNumber evidence="4">2.3.1.-</ecNumber>
    </recommendedName>
</protein>
<evidence type="ECO:0000313" key="9">
    <source>
        <dbReference type="Proteomes" id="UP000029981"/>
    </source>
</evidence>
<dbReference type="InterPro" id="IPR045257">
    <property type="entry name" value="E2/Pdx1"/>
</dbReference>
<dbReference type="InterPro" id="IPR036625">
    <property type="entry name" value="E3-bd_dom_sf"/>
</dbReference>
<dbReference type="Gene3D" id="2.40.50.100">
    <property type="match status" value="1"/>
</dbReference>
<dbReference type="Gramene" id="KGN44417">
    <property type="protein sequence ID" value="KGN44417"/>
    <property type="gene ID" value="Csa_7G284430"/>
</dbReference>
<name>A0A0A0K7V1_CUCSA</name>
<dbReference type="InterPro" id="IPR023213">
    <property type="entry name" value="CAT-like_dom_sf"/>
</dbReference>
<dbReference type="FunFam" id="3.30.559.10:FF:000018">
    <property type="entry name" value="Dihydrolipoamide acetyltransferase component of pyruvate dehydrogenase complex"/>
    <property type="match status" value="1"/>
</dbReference>
<evidence type="ECO:0000313" key="8">
    <source>
        <dbReference type="EMBL" id="KGN44417.1"/>
    </source>
</evidence>
<feature type="region of interest" description="Disordered" evidence="5">
    <location>
        <begin position="122"/>
        <end position="148"/>
    </location>
</feature>
<reference evidence="8 9" key="2">
    <citation type="journal article" date="2009" name="PLoS ONE">
        <title>An integrated genetic and cytogenetic map of the cucumber genome.</title>
        <authorList>
            <person name="Ren Y."/>
            <person name="Zhang Z."/>
            <person name="Liu J."/>
            <person name="Staub J.E."/>
            <person name="Han Y."/>
            <person name="Cheng Z."/>
            <person name="Li X."/>
            <person name="Lu J."/>
            <person name="Miao H."/>
            <person name="Kang H."/>
            <person name="Xie B."/>
            <person name="Gu X."/>
            <person name="Wang X."/>
            <person name="Du Y."/>
            <person name="Jin W."/>
            <person name="Huang S."/>
        </authorList>
    </citation>
    <scope>NUCLEOTIDE SEQUENCE [LARGE SCALE GENOMIC DNA]</scope>
    <source>
        <strain evidence="9">cv. 9930</strain>
    </source>
</reference>
<proteinExistence type="inferred from homology"/>
<dbReference type="Pfam" id="PF02817">
    <property type="entry name" value="E3_binding"/>
    <property type="match status" value="1"/>
</dbReference>
<reference evidence="8 9" key="3">
    <citation type="journal article" date="2010" name="BMC Genomics">
        <title>Transcriptome sequencing and comparative analysis of cucumber flowers with different sex types.</title>
        <authorList>
            <person name="Guo S."/>
            <person name="Zheng Y."/>
            <person name="Joung J.G."/>
            <person name="Liu S."/>
            <person name="Zhang Z."/>
            <person name="Crasta O.R."/>
            <person name="Sobral B.W."/>
            <person name="Xu Y."/>
            <person name="Huang S."/>
            <person name="Fei Z."/>
        </authorList>
    </citation>
    <scope>NUCLEOTIDE SEQUENCE [LARGE SCALE GENOMIC DNA]</scope>
    <source>
        <strain evidence="9">cv. 9930</strain>
    </source>
</reference>
<dbReference type="PROSITE" id="PS50968">
    <property type="entry name" value="BIOTINYL_LIPOYL"/>
    <property type="match status" value="1"/>
</dbReference>
<feature type="domain" description="Lipoyl-binding" evidence="6">
    <location>
        <begin position="40"/>
        <end position="115"/>
    </location>
</feature>
<organism evidence="8 9">
    <name type="scientific">Cucumis sativus</name>
    <name type="common">Cucumber</name>
    <dbReference type="NCBI Taxonomy" id="3659"/>
    <lineage>
        <taxon>Eukaryota</taxon>
        <taxon>Viridiplantae</taxon>
        <taxon>Streptophyta</taxon>
        <taxon>Embryophyta</taxon>
        <taxon>Tracheophyta</taxon>
        <taxon>Spermatophyta</taxon>
        <taxon>Magnoliopsida</taxon>
        <taxon>eudicotyledons</taxon>
        <taxon>Gunneridae</taxon>
        <taxon>Pentapetalae</taxon>
        <taxon>rosids</taxon>
        <taxon>fabids</taxon>
        <taxon>Cucurbitales</taxon>
        <taxon>Cucurbitaceae</taxon>
        <taxon>Benincaseae</taxon>
        <taxon>Cucumis</taxon>
    </lineage>
</organism>
<dbReference type="OMA" id="RAMAQNM"/>
<keyword evidence="4" id="KW-0808">Transferase</keyword>
<evidence type="ECO:0000256" key="5">
    <source>
        <dbReference type="SAM" id="MobiDB-lite"/>
    </source>
</evidence>
<dbReference type="FunFam" id="2.40.50.100:FF:000010">
    <property type="entry name" value="Acetyltransferase component of pyruvate dehydrogenase complex"/>
    <property type="match status" value="1"/>
</dbReference>
<evidence type="ECO:0000256" key="1">
    <source>
        <dbReference type="ARBA" id="ARBA00007317"/>
    </source>
</evidence>
<dbReference type="Pfam" id="PF00364">
    <property type="entry name" value="Biotin_lipoyl"/>
    <property type="match status" value="1"/>
</dbReference>
<evidence type="ECO:0000256" key="2">
    <source>
        <dbReference type="ARBA" id="ARBA00022823"/>
    </source>
</evidence>
<reference evidence="8 9" key="1">
    <citation type="journal article" date="2009" name="Nat. Genet.">
        <title>The genome of the cucumber, Cucumis sativus L.</title>
        <authorList>
            <person name="Huang S."/>
            <person name="Li R."/>
            <person name="Zhang Z."/>
            <person name="Li L."/>
            <person name="Gu X."/>
            <person name="Fan W."/>
            <person name="Lucas W.J."/>
            <person name="Wang X."/>
            <person name="Xie B."/>
            <person name="Ni P."/>
            <person name="Ren Y."/>
            <person name="Zhu H."/>
            <person name="Li J."/>
            <person name="Lin K."/>
            <person name="Jin W."/>
            <person name="Fei Z."/>
            <person name="Li G."/>
            <person name="Staub J."/>
            <person name="Kilian A."/>
            <person name="van der Vossen E.A."/>
            <person name="Wu Y."/>
            <person name="Guo J."/>
            <person name="He J."/>
            <person name="Jia Z."/>
            <person name="Ren Y."/>
            <person name="Tian G."/>
            <person name="Lu Y."/>
            <person name="Ruan J."/>
            <person name="Qian W."/>
            <person name="Wang M."/>
            <person name="Huang Q."/>
            <person name="Li B."/>
            <person name="Xuan Z."/>
            <person name="Cao J."/>
            <person name="Asan"/>
            <person name="Wu Z."/>
            <person name="Zhang J."/>
            <person name="Cai Q."/>
            <person name="Bai Y."/>
            <person name="Zhao B."/>
            <person name="Han Y."/>
            <person name="Li Y."/>
            <person name="Li X."/>
            <person name="Wang S."/>
            <person name="Shi Q."/>
            <person name="Liu S."/>
            <person name="Cho W.K."/>
            <person name="Kim J.Y."/>
            <person name="Xu Y."/>
            <person name="Heller-Uszynska K."/>
            <person name="Miao H."/>
            <person name="Cheng Z."/>
            <person name="Zhang S."/>
            <person name="Wu J."/>
            <person name="Yang Y."/>
            <person name="Kang H."/>
            <person name="Li M."/>
            <person name="Liang H."/>
            <person name="Ren X."/>
            <person name="Shi Z."/>
            <person name="Wen M."/>
            <person name="Jian M."/>
            <person name="Yang H."/>
            <person name="Zhang G."/>
            <person name="Yang Z."/>
            <person name="Chen R."/>
            <person name="Liu S."/>
            <person name="Li J."/>
            <person name="Ma L."/>
            <person name="Liu H."/>
            <person name="Zhou Y."/>
            <person name="Zhao J."/>
            <person name="Fang X."/>
            <person name="Li G."/>
            <person name="Fang L."/>
            <person name="Li Y."/>
            <person name="Liu D."/>
            <person name="Zheng H."/>
            <person name="Zhang Y."/>
            <person name="Qin N."/>
            <person name="Li Z."/>
            <person name="Yang G."/>
            <person name="Yang S."/>
            <person name="Bolund L."/>
            <person name="Kristiansen K."/>
            <person name="Zheng H."/>
            <person name="Li S."/>
            <person name="Zhang X."/>
            <person name="Yang H."/>
            <person name="Wang J."/>
            <person name="Sun R."/>
            <person name="Zhang B."/>
            <person name="Jiang S."/>
            <person name="Wang J."/>
            <person name="Du Y."/>
            <person name="Li S."/>
        </authorList>
    </citation>
    <scope>NUCLEOTIDE SEQUENCE [LARGE SCALE GENOMIC DNA]</scope>
    <source>
        <strain evidence="9">cv. 9930</strain>
    </source>
</reference>
<dbReference type="InterPro" id="IPR011053">
    <property type="entry name" value="Single_hybrid_motif"/>
</dbReference>
<dbReference type="AlphaFoldDB" id="A0A0A0K7V1"/>
<dbReference type="KEGG" id="csv:101215151"/>
<keyword evidence="2 4" id="KW-0450">Lipoyl</keyword>
<feature type="compositionally biased region" description="Low complexity" evidence="5">
    <location>
        <begin position="127"/>
        <end position="136"/>
    </location>
</feature>
<comment type="similarity">
    <text evidence="1 4">Belongs to the 2-oxoacid dehydrogenase family.</text>
</comment>